<feature type="compositionally biased region" description="Low complexity" evidence="2">
    <location>
        <begin position="19"/>
        <end position="37"/>
    </location>
</feature>
<protein>
    <submittedName>
        <fullName evidence="3">Class I SAM-dependent methyltransferase</fullName>
    </submittedName>
</protein>
<proteinExistence type="predicted"/>
<dbReference type="CDD" id="cd02440">
    <property type="entry name" value="AdoMet_MTases"/>
    <property type="match status" value="1"/>
</dbReference>
<evidence type="ECO:0000256" key="1">
    <source>
        <dbReference type="ARBA" id="ARBA00022679"/>
    </source>
</evidence>
<keyword evidence="1 3" id="KW-0808">Transferase</keyword>
<accession>A0A538SSM5</accession>
<sequence length="302" mass="32579">MGRAGGAGRPGRRGPHALVGRSGARAARSGAAVGAGRDVTGCGPRSATLARGSLLRPPADVSTFPPDVLPIEHTLRFLDRVLPQRSRVLEVGCGRGALAARLQARGLEVTALDVSPEAVAAARALGVHAVAGDFLEFVAEPFDAVLFSRSLHHIASLPRAVDRAHALLGPGGLVIAEEFAVERMDRQTARWFYELRSLLEAAGLLAPDSGESLAIGPLERWFAEHDENPLHAAEDMLVAIGSRFEVERAEDAPYLYRWVCDRIEAGDRGARVAQWVFELESLRVEENSLRAIGRRMVARRRA</sequence>
<dbReference type="PANTHER" id="PTHR43861:SF3">
    <property type="entry name" value="PUTATIVE (AFU_ORTHOLOGUE AFUA_2G14390)-RELATED"/>
    <property type="match status" value="1"/>
</dbReference>
<keyword evidence="3" id="KW-0489">Methyltransferase</keyword>
<dbReference type="GO" id="GO:0008168">
    <property type="term" value="F:methyltransferase activity"/>
    <property type="evidence" value="ECO:0007669"/>
    <property type="project" value="UniProtKB-KW"/>
</dbReference>
<feature type="region of interest" description="Disordered" evidence="2">
    <location>
        <begin position="1"/>
        <end position="38"/>
    </location>
</feature>
<dbReference type="Pfam" id="PF13489">
    <property type="entry name" value="Methyltransf_23"/>
    <property type="match status" value="1"/>
</dbReference>
<reference evidence="3 4" key="1">
    <citation type="journal article" date="2019" name="Nat. Microbiol.">
        <title>Mediterranean grassland soil C-N compound turnover is dependent on rainfall and depth, and is mediated by genomically divergent microorganisms.</title>
        <authorList>
            <person name="Diamond S."/>
            <person name="Andeer P.F."/>
            <person name="Li Z."/>
            <person name="Crits-Christoph A."/>
            <person name="Burstein D."/>
            <person name="Anantharaman K."/>
            <person name="Lane K.R."/>
            <person name="Thomas B.C."/>
            <person name="Pan C."/>
            <person name="Northen T.R."/>
            <person name="Banfield J.F."/>
        </authorList>
    </citation>
    <scope>NUCLEOTIDE SEQUENCE [LARGE SCALE GENOMIC DNA]</scope>
    <source>
        <strain evidence="3">WS_3</strain>
    </source>
</reference>
<evidence type="ECO:0000313" key="4">
    <source>
        <dbReference type="Proteomes" id="UP000320184"/>
    </source>
</evidence>
<dbReference type="InterPro" id="IPR029063">
    <property type="entry name" value="SAM-dependent_MTases_sf"/>
</dbReference>
<comment type="caution">
    <text evidence="3">The sequence shown here is derived from an EMBL/GenBank/DDBJ whole genome shotgun (WGS) entry which is preliminary data.</text>
</comment>
<gene>
    <name evidence="3" type="ORF">E6K73_00030</name>
</gene>
<dbReference type="EMBL" id="VBOT01000001">
    <property type="protein sequence ID" value="TMQ54304.1"/>
    <property type="molecule type" value="Genomic_DNA"/>
</dbReference>
<dbReference type="GO" id="GO:0032259">
    <property type="term" value="P:methylation"/>
    <property type="evidence" value="ECO:0007669"/>
    <property type="project" value="UniProtKB-KW"/>
</dbReference>
<organism evidence="3 4">
    <name type="scientific">Eiseniibacteriota bacterium</name>
    <dbReference type="NCBI Taxonomy" id="2212470"/>
    <lineage>
        <taxon>Bacteria</taxon>
        <taxon>Candidatus Eiseniibacteriota</taxon>
    </lineage>
</organism>
<evidence type="ECO:0000313" key="3">
    <source>
        <dbReference type="EMBL" id="TMQ54304.1"/>
    </source>
</evidence>
<dbReference type="PANTHER" id="PTHR43861">
    <property type="entry name" value="TRANS-ACONITATE 2-METHYLTRANSFERASE-RELATED"/>
    <property type="match status" value="1"/>
</dbReference>
<dbReference type="AlphaFoldDB" id="A0A538SSM5"/>
<dbReference type="Proteomes" id="UP000320184">
    <property type="component" value="Unassembled WGS sequence"/>
</dbReference>
<dbReference type="SUPFAM" id="SSF53335">
    <property type="entry name" value="S-adenosyl-L-methionine-dependent methyltransferases"/>
    <property type="match status" value="1"/>
</dbReference>
<evidence type="ECO:0000256" key="2">
    <source>
        <dbReference type="SAM" id="MobiDB-lite"/>
    </source>
</evidence>
<name>A0A538SSM5_UNCEI</name>
<dbReference type="Gene3D" id="3.40.50.150">
    <property type="entry name" value="Vaccinia Virus protein VP39"/>
    <property type="match status" value="1"/>
</dbReference>